<dbReference type="InterPro" id="IPR012340">
    <property type="entry name" value="NA-bd_OB-fold"/>
</dbReference>
<name>A0ABT4HQB2_MYCIR</name>
<dbReference type="EMBL" id="JAPQYE010000029">
    <property type="protein sequence ID" value="MCZ0732383.1"/>
    <property type="molecule type" value="Genomic_DNA"/>
</dbReference>
<dbReference type="InterPro" id="IPR029787">
    <property type="entry name" value="Nucleotide_cyclase"/>
</dbReference>
<sequence length="414" mass="44457">MRSNDYTSLTDDNLPGIRDAISNPCNCEVTVAVLDVRGSTGAKFRKSLTAYNSEYVKVVEVIENSLLGHLETHGIPFADSYTGDGIVVTVDTASGAHHLINAVIGTMDAIDALARPRGGSPSGEIDVQMSAAVASGEGYRYLRRGNGIEHISSAHDRASRLCSVASAGAVFIDADTRDCATMRDVTSPIGEIMDRRPSEYSGELQSVQLRDVPDPVAYYEIFWGRQLYGVRSATVTEISTATPPPVPPTSPTPSAPATKVARGDVEQFVGRVKLWNNDRGFGFVIDTQTQEEFYFGPTSLIYEDDRQHLRPGVELVFLAGGVPTGDRKRLATTIAVVGQDADGKISYIHPDKPFGFIAVTDDRGRTLKFHMDVPAASGFYRNQEVSFTAATNARGAHAHDVEALDESAGGDAAA</sequence>
<dbReference type="Proteomes" id="UP001084650">
    <property type="component" value="Unassembled WGS sequence"/>
</dbReference>
<evidence type="ECO:0008006" key="4">
    <source>
        <dbReference type="Google" id="ProtNLM"/>
    </source>
</evidence>
<comment type="caution">
    <text evidence="2">The sequence shown here is derived from an EMBL/GenBank/DDBJ whole genome shotgun (WGS) entry which is preliminary data.</text>
</comment>
<protein>
    <recommendedName>
        <fullName evidence="4">CSD domain-containing protein</fullName>
    </recommendedName>
</protein>
<feature type="compositionally biased region" description="Pro residues" evidence="1">
    <location>
        <begin position="242"/>
        <end position="254"/>
    </location>
</feature>
<dbReference type="SUPFAM" id="SSF50249">
    <property type="entry name" value="Nucleic acid-binding proteins"/>
    <property type="match status" value="2"/>
</dbReference>
<reference evidence="2" key="1">
    <citation type="submission" date="2022-12" db="EMBL/GenBank/DDBJ databases">
        <title>Whole genome sequence of Mycolicibacterium iranicum strain SBH312.</title>
        <authorList>
            <person name="Jani J."/>
            <person name="Arifin Mustapha Z."/>
            <person name="Ahmed K."/>
            <person name="Kai Ling C."/>
        </authorList>
    </citation>
    <scope>NUCLEOTIDE SEQUENCE</scope>
    <source>
        <strain evidence="2">SBH312</strain>
    </source>
</reference>
<organism evidence="2 3">
    <name type="scientific">Mycolicibacterium iranicum</name>
    <name type="common">Mycobacterium iranicum</name>
    <dbReference type="NCBI Taxonomy" id="912594"/>
    <lineage>
        <taxon>Bacteria</taxon>
        <taxon>Bacillati</taxon>
        <taxon>Actinomycetota</taxon>
        <taxon>Actinomycetes</taxon>
        <taxon>Mycobacteriales</taxon>
        <taxon>Mycobacteriaceae</taxon>
        <taxon>Mycolicibacterium</taxon>
    </lineage>
</organism>
<dbReference type="RefSeq" id="WP_268788091.1">
    <property type="nucleotide sequence ID" value="NZ_JAPQYE010000029.1"/>
</dbReference>
<dbReference type="Gene3D" id="3.30.70.1230">
    <property type="entry name" value="Nucleotide cyclase"/>
    <property type="match status" value="1"/>
</dbReference>
<gene>
    <name evidence="2" type="ORF">OY187_30480</name>
</gene>
<dbReference type="SUPFAM" id="SSF55073">
    <property type="entry name" value="Nucleotide cyclase"/>
    <property type="match status" value="1"/>
</dbReference>
<proteinExistence type="predicted"/>
<evidence type="ECO:0000313" key="3">
    <source>
        <dbReference type="Proteomes" id="UP001084650"/>
    </source>
</evidence>
<feature type="region of interest" description="Disordered" evidence="1">
    <location>
        <begin position="239"/>
        <end position="258"/>
    </location>
</feature>
<dbReference type="Gene3D" id="2.40.50.140">
    <property type="entry name" value="Nucleic acid-binding proteins"/>
    <property type="match status" value="2"/>
</dbReference>
<accession>A0ABT4HQB2</accession>
<keyword evidence="3" id="KW-1185">Reference proteome</keyword>
<evidence type="ECO:0000256" key="1">
    <source>
        <dbReference type="SAM" id="MobiDB-lite"/>
    </source>
</evidence>
<evidence type="ECO:0000313" key="2">
    <source>
        <dbReference type="EMBL" id="MCZ0732383.1"/>
    </source>
</evidence>